<gene>
    <name evidence="2" type="ORF">COOX1_2008</name>
</gene>
<name>A0A6F9EBG6_9BACL</name>
<proteinExistence type="predicted"/>
<sequence>MPLRCLCLGQEMAKAGDSWVDEQTLRRILGEFARGITAVLENTNKEISRVYVVVEGIGQRLDRIEERLDQVEARLDRVEERLDRVEERLDRVEERLDRVEERLDRMEHRLDSIERQLGYVKVKLFEHDEEIFYLRGSNVK</sequence>
<evidence type="ECO:0000313" key="2">
    <source>
        <dbReference type="EMBL" id="CAB3393636.1"/>
    </source>
</evidence>
<organism evidence="2 3">
    <name type="scientific">Kyrpidia spormannii</name>
    <dbReference type="NCBI Taxonomy" id="2055160"/>
    <lineage>
        <taxon>Bacteria</taxon>
        <taxon>Bacillati</taxon>
        <taxon>Bacillota</taxon>
        <taxon>Bacilli</taxon>
        <taxon>Bacillales</taxon>
        <taxon>Alicyclobacillaceae</taxon>
        <taxon>Kyrpidia</taxon>
    </lineage>
</organism>
<reference evidence="2 3" key="1">
    <citation type="submission" date="2020-04" db="EMBL/GenBank/DDBJ databases">
        <authorList>
            <person name="Hogendoorn C."/>
        </authorList>
    </citation>
    <scope>NUCLEOTIDE SEQUENCE [LARGE SCALE GENOMIC DNA]</scope>
    <source>
        <strain evidence="2">COOX1</strain>
    </source>
</reference>
<dbReference type="EMBL" id="LR792683">
    <property type="protein sequence ID" value="CAB3393636.1"/>
    <property type="molecule type" value="Genomic_DNA"/>
</dbReference>
<dbReference type="Proteomes" id="UP000502196">
    <property type="component" value="Chromosome"/>
</dbReference>
<evidence type="ECO:0000313" key="3">
    <source>
        <dbReference type="Proteomes" id="UP000502196"/>
    </source>
</evidence>
<dbReference type="Gene3D" id="3.90.20.10">
    <property type="match status" value="1"/>
</dbReference>
<dbReference type="SUPFAM" id="SSF57997">
    <property type="entry name" value="Tropomyosin"/>
    <property type="match status" value="1"/>
</dbReference>
<dbReference type="Gene3D" id="1.20.5.110">
    <property type="match status" value="1"/>
</dbReference>
<protein>
    <recommendedName>
        <fullName evidence="4">t-SNARE coiled-coil homology domain-containing protein</fullName>
    </recommendedName>
</protein>
<accession>A0A6F9EBG6</accession>
<keyword evidence="1" id="KW-0175">Coiled coil</keyword>
<evidence type="ECO:0008006" key="4">
    <source>
        <dbReference type="Google" id="ProtNLM"/>
    </source>
</evidence>
<dbReference type="AlphaFoldDB" id="A0A6F9EBG6"/>
<feature type="coiled-coil region" evidence="1">
    <location>
        <begin position="54"/>
        <end position="116"/>
    </location>
</feature>
<evidence type="ECO:0000256" key="1">
    <source>
        <dbReference type="SAM" id="Coils"/>
    </source>
</evidence>